<evidence type="ECO:0000313" key="4">
    <source>
        <dbReference type="Proteomes" id="UP000076830"/>
    </source>
</evidence>
<dbReference type="SMART" id="SM00867">
    <property type="entry name" value="YceI"/>
    <property type="match status" value="1"/>
</dbReference>
<dbReference type="OrthoDB" id="9811006at2"/>
<organism evidence="3 4">
    <name type="scientific">Dokdonella koreensis DS-123</name>
    <dbReference type="NCBI Taxonomy" id="1300342"/>
    <lineage>
        <taxon>Bacteria</taxon>
        <taxon>Pseudomonadati</taxon>
        <taxon>Pseudomonadota</taxon>
        <taxon>Gammaproteobacteria</taxon>
        <taxon>Lysobacterales</taxon>
        <taxon>Rhodanobacteraceae</taxon>
        <taxon>Dokdonella</taxon>
    </lineage>
</organism>
<evidence type="ECO:0000313" key="3">
    <source>
        <dbReference type="EMBL" id="ANB17077.1"/>
    </source>
</evidence>
<dbReference type="PANTHER" id="PTHR34406">
    <property type="entry name" value="PROTEIN YCEI"/>
    <property type="match status" value="1"/>
</dbReference>
<dbReference type="SUPFAM" id="SSF101874">
    <property type="entry name" value="YceI-like"/>
    <property type="match status" value="1"/>
</dbReference>
<proteinExistence type="predicted"/>
<dbReference type="PANTHER" id="PTHR34406:SF1">
    <property type="entry name" value="PROTEIN YCEI"/>
    <property type="match status" value="1"/>
</dbReference>
<dbReference type="Gene3D" id="2.40.128.110">
    <property type="entry name" value="Lipid/polyisoprenoid-binding, YceI-like"/>
    <property type="match status" value="1"/>
</dbReference>
<evidence type="ECO:0000259" key="2">
    <source>
        <dbReference type="SMART" id="SM00867"/>
    </source>
</evidence>
<protein>
    <submittedName>
        <fullName evidence="3">YceI family protein</fullName>
    </submittedName>
</protein>
<dbReference type="RefSeq" id="WP_067644970.1">
    <property type="nucleotide sequence ID" value="NZ_CP015249.1"/>
</dbReference>
<keyword evidence="1" id="KW-0732">Signal</keyword>
<dbReference type="EMBL" id="CP015249">
    <property type="protein sequence ID" value="ANB17077.1"/>
    <property type="molecule type" value="Genomic_DNA"/>
</dbReference>
<dbReference type="KEGG" id="dko:I596_1047"/>
<evidence type="ECO:0000256" key="1">
    <source>
        <dbReference type="SAM" id="SignalP"/>
    </source>
</evidence>
<dbReference type="STRING" id="1300342.I596_1047"/>
<dbReference type="Pfam" id="PF04264">
    <property type="entry name" value="YceI"/>
    <property type="match status" value="1"/>
</dbReference>
<accession>A0A160DS41</accession>
<sequence>MFRRTVLASLLAFASVGAVAAPVTYTLDPTHTDVLFTWNHLGFSNPTGHLGKADGTLVYDAADPTRSSVQVTLPLDGLDTHVVKLDEHLKKDEFLDAAKYPTITFKSTKVEVVGTGKFKVTGDLTLRGVTKPVVLDATLNGAGPHPMKKVPAIGFDATTTIKRSEFGMGAYVPNISDELTVRITTEALGPKAG</sequence>
<feature type="domain" description="Lipid/polyisoprenoid-binding YceI-like" evidence="2">
    <location>
        <begin position="24"/>
        <end position="188"/>
    </location>
</feature>
<dbReference type="AlphaFoldDB" id="A0A160DS41"/>
<dbReference type="Proteomes" id="UP000076830">
    <property type="component" value="Chromosome"/>
</dbReference>
<dbReference type="InterPro" id="IPR036761">
    <property type="entry name" value="TTHA0802/YceI-like_sf"/>
</dbReference>
<dbReference type="InterPro" id="IPR007372">
    <property type="entry name" value="Lipid/polyisoprenoid-bd_YceI"/>
</dbReference>
<gene>
    <name evidence="3" type="ORF">I596_1047</name>
</gene>
<dbReference type="PATRIC" id="fig|1300342.3.peg.1023"/>
<name>A0A160DS41_9GAMM</name>
<keyword evidence="4" id="KW-1185">Reference proteome</keyword>
<feature type="chain" id="PRO_5007813113" evidence="1">
    <location>
        <begin position="21"/>
        <end position="193"/>
    </location>
</feature>
<feature type="signal peptide" evidence="1">
    <location>
        <begin position="1"/>
        <end position="20"/>
    </location>
</feature>
<reference evidence="3 4" key="1">
    <citation type="submission" date="2016-04" db="EMBL/GenBank/DDBJ databases">
        <title>Complete genome sequence of Dokdonella koreensis DS-123T.</title>
        <authorList>
            <person name="Kim J.F."/>
            <person name="Lee H."/>
            <person name="Kwak M.-J."/>
        </authorList>
    </citation>
    <scope>NUCLEOTIDE SEQUENCE [LARGE SCALE GENOMIC DNA]</scope>
    <source>
        <strain evidence="3 4">DS-123</strain>
    </source>
</reference>